<dbReference type="Pfam" id="PF12686">
    <property type="entry name" value="DUF3800"/>
    <property type="match status" value="1"/>
</dbReference>
<evidence type="ECO:0000313" key="2">
    <source>
        <dbReference type="Proteomes" id="UP000032266"/>
    </source>
</evidence>
<keyword evidence="2" id="KW-1185">Reference proteome</keyword>
<name>A0A0C5VRS5_9GAMM</name>
<dbReference type="EMBL" id="CP007142">
    <property type="protein sequence ID" value="AJQ96936.1"/>
    <property type="molecule type" value="Genomic_DNA"/>
</dbReference>
<protein>
    <recommendedName>
        <fullName evidence="3">3-deoxy-D-manno-octulosonic acid transferase</fullName>
    </recommendedName>
</protein>
<dbReference type="InterPro" id="IPR024524">
    <property type="entry name" value="DUF3800"/>
</dbReference>
<proteinExistence type="predicted"/>
<gene>
    <name evidence="1" type="ORF">YC6258_04904</name>
</gene>
<dbReference type="HOGENOM" id="CLU_091364_0_0_6"/>
<reference evidence="1 2" key="1">
    <citation type="submission" date="2014-01" db="EMBL/GenBank/DDBJ databases">
        <title>Full genme sequencing of cellulolytic bacterium Gynuella sunshinyii YC6258T gen. nov., sp. nov.</title>
        <authorList>
            <person name="Khan H."/>
            <person name="Chung E.J."/>
            <person name="Chung Y.R."/>
        </authorList>
    </citation>
    <scope>NUCLEOTIDE SEQUENCE [LARGE SCALE GENOMIC DNA]</scope>
    <source>
        <strain evidence="1 2">YC6258</strain>
    </source>
</reference>
<dbReference type="Proteomes" id="UP000032266">
    <property type="component" value="Chromosome"/>
</dbReference>
<dbReference type="STRING" id="1445510.YC6258_04904"/>
<evidence type="ECO:0000313" key="1">
    <source>
        <dbReference type="EMBL" id="AJQ96936.1"/>
    </source>
</evidence>
<organism evidence="1 2">
    <name type="scientific">Gynuella sunshinyii YC6258</name>
    <dbReference type="NCBI Taxonomy" id="1445510"/>
    <lineage>
        <taxon>Bacteria</taxon>
        <taxon>Pseudomonadati</taxon>
        <taxon>Pseudomonadota</taxon>
        <taxon>Gammaproteobacteria</taxon>
        <taxon>Oceanospirillales</taxon>
        <taxon>Saccharospirillaceae</taxon>
        <taxon>Gynuella</taxon>
    </lineage>
</organism>
<dbReference type="OrthoDB" id="507950at2"/>
<sequence>MKIIDQPGSDYIVYVDESGDHSLVSIDSNYPVFVLAFCIFHKRHYAESVTTALTQFKFRHFGHDMVVLHEHDIRKEKNGFNFQNKNAKNAFLAELSAIIEEHNFVLISVAIHKQRLADQYRHPDNPYHIALKFCLERLYFFLREKNQQTRLTHIIFEKRGKKEDTELELEFRRLSNGGNRHNHDLPFELVFADKKTNSSGLQLADLVARPIGLQAIRPDQTNRAFEILARKLYSRHGREGAGTGYEGYGLKYFP</sequence>
<dbReference type="KEGG" id="gsn:YC6258_04904"/>
<evidence type="ECO:0008006" key="3">
    <source>
        <dbReference type="Google" id="ProtNLM"/>
    </source>
</evidence>
<dbReference type="AlphaFoldDB" id="A0A0C5VRS5"/>
<accession>A0A0C5VRS5</accession>
<dbReference type="PATRIC" id="fig|1445510.3.peg.4867"/>
<dbReference type="RefSeq" id="WP_052830480.1">
    <property type="nucleotide sequence ID" value="NZ_CP007142.1"/>
</dbReference>